<evidence type="ECO:0000313" key="2">
    <source>
        <dbReference type="EMBL" id="KAG0149463.1"/>
    </source>
</evidence>
<dbReference type="EMBL" id="MU167227">
    <property type="protein sequence ID" value="KAG0149463.1"/>
    <property type="molecule type" value="Genomic_DNA"/>
</dbReference>
<feature type="chain" id="PRO_5040383100" description="Secreted protein" evidence="1">
    <location>
        <begin position="24"/>
        <end position="91"/>
    </location>
</feature>
<evidence type="ECO:0000256" key="1">
    <source>
        <dbReference type="SAM" id="SignalP"/>
    </source>
</evidence>
<proteinExistence type="predicted"/>
<gene>
    <name evidence="2" type="ORF">CROQUDRAFT_318901</name>
</gene>
<name>A0A9P6NSI5_9BASI</name>
<keyword evidence="1" id="KW-0732">Signal</keyword>
<dbReference type="Proteomes" id="UP000886653">
    <property type="component" value="Unassembled WGS sequence"/>
</dbReference>
<dbReference type="AlphaFoldDB" id="A0A9P6NSI5"/>
<comment type="caution">
    <text evidence="2">The sequence shown here is derived from an EMBL/GenBank/DDBJ whole genome shotgun (WGS) entry which is preliminary data.</text>
</comment>
<organism evidence="2 3">
    <name type="scientific">Cronartium quercuum f. sp. fusiforme G11</name>
    <dbReference type="NCBI Taxonomy" id="708437"/>
    <lineage>
        <taxon>Eukaryota</taxon>
        <taxon>Fungi</taxon>
        <taxon>Dikarya</taxon>
        <taxon>Basidiomycota</taxon>
        <taxon>Pucciniomycotina</taxon>
        <taxon>Pucciniomycetes</taxon>
        <taxon>Pucciniales</taxon>
        <taxon>Coleosporiaceae</taxon>
        <taxon>Cronartium</taxon>
    </lineage>
</organism>
<sequence length="91" mass="10348">MNHHHQFSLMLVSLLLFTIQLEAKLELKCAPRHSTTWSNLTDTPICADTNLPLECSGNETNYDPVFNCTHIKNKSRSCPGERCFVCIEIPE</sequence>
<evidence type="ECO:0000313" key="3">
    <source>
        <dbReference type="Proteomes" id="UP000886653"/>
    </source>
</evidence>
<protein>
    <recommendedName>
        <fullName evidence="4">Secreted protein</fullName>
    </recommendedName>
</protein>
<accession>A0A9P6NSI5</accession>
<feature type="signal peptide" evidence="1">
    <location>
        <begin position="1"/>
        <end position="23"/>
    </location>
</feature>
<evidence type="ECO:0008006" key="4">
    <source>
        <dbReference type="Google" id="ProtNLM"/>
    </source>
</evidence>
<reference evidence="2" key="1">
    <citation type="submission" date="2013-11" db="EMBL/GenBank/DDBJ databases">
        <title>Genome sequence of the fusiform rust pathogen reveals effectors for host alternation and coevolution with pine.</title>
        <authorList>
            <consortium name="DOE Joint Genome Institute"/>
            <person name="Smith K."/>
            <person name="Pendleton A."/>
            <person name="Kubisiak T."/>
            <person name="Anderson C."/>
            <person name="Salamov A."/>
            <person name="Aerts A."/>
            <person name="Riley R."/>
            <person name="Clum A."/>
            <person name="Lindquist E."/>
            <person name="Ence D."/>
            <person name="Campbell M."/>
            <person name="Kronenberg Z."/>
            <person name="Feau N."/>
            <person name="Dhillon B."/>
            <person name="Hamelin R."/>
            <person name="Burleigh J."/>
            <person name="Smith J."/>
            <person name="Yandell M."/>
            <person name="Nelson C."/>
            <person name="Grigoriev I."/>
            <person name="Davis J."/>
        </authorList>
    </citation>
    <scope>NUCLEOTIDE SEQUENCE</scope>
    <source>
        <strain evidence="2">G11</strain>
    </source>
</reference>
<keyword evidence="3" id="KW-1185">Reference proteome</keyword>